<proteinExistence type="predicted"/>
<reference evidence="2" key="1">
    <citation type="journal article" date="2021" name="PeerJ">
        <title>Extensive microbial diversity within the chicken gut microbiome revealed by metagenomics and culture.</title>
        <authorList>
            <person name="Gilroy R."/>
            <person name="Ravi A."/>
            <person name="Getino M."/>
            <person name="Pursley I."/>
            <person name="Horton D.L."/>
            <person name="Alikhan N.F."/>
            <person name="Baker D."/>
            <person name="Gharbi K."/>
            <person name="Hall N."/>
            <person name="Watson M."/>
            <person name="Adriaenssens E.M."/>
            <person name="Foster-Nyarko E."/>
            <person name="Jarju S."/>
            <person name="Secka A."/>
            <person name="Antonio M."/>
            <person name="Oren A."/>
            <person name="Chaudhuri R.R."/>
            <person name="La Ragione R."/>
            <person name="Hildebrand F."/>
            <person name="Pallen M.J."/>
        </authorList>
    </citation>
    <scope>NUCLEOTIDE SEQUENCE</scope>
    <source>
        <strain evidence="2">7886</strain>
    </source>
</reference>
<feature type="transmembrane region" description="Helical" evidence="1">
    <location>
        <begin position="42"/>
        <end position="63"/>
    </location>
</feature>
<sequence>MKKQEIDWKKILKIVGIIALIIIGIIIIWHVIIWLISLVEYLFGLVVTGIEWIIGFFIFALIFKMFFGGKSTSSSAHVKKPFFMPDANDNVKDAKYQVHDARDDVADSRDYVGHLNKNERDRRRW</sequence>
<name>A0A921HT85_9LACO</name>
<gene>
    <name evidence="2" type="ORF">K8V88_04430</name>
</gene>
<evidence type="ECO:0000256" key="1">
    <source>
        <dbReference type="SAM" id="Phobius"/>
    </source>
</evidence>
<keyword evidence="1" id="KW-0472">Membrane</keyword>
<evidence type="ECO:0000313" key="2">
    <source>
        <dbReference type="EMBL" id="HJF86666.1"/>
    </source>
</evidence>
<organism evidence="2 3">
    <name type="scientific">Companilactobacillus farciminis</name>
    <dbReference type="NCBI Taxonomy" id="1612"/>
    <lineage>
        <taxon>Bacteria</taxon>
        <taxon>Bacillati</taxon>
        <taxon>Bacillota</taxon>
        <taxon>Bacilli</taxon>
        <taxon>Lactobacillales</taxon>
        <taxon>Lactobacillaceae</taxon>
        <taxon>Companilactobacillus</taxon>
    </lineage>
</organism>
<feature type="transmembrane region" description="Helical" evidence="1">
    <location>
        <begin position="12"/>
        <end position="36"/>
    </location>
</feature>
<comment type="caution">
    <text evidence="2">The sequence shown here is derived from an EMBL/GenBank/DDBJ whole genome shotgun (WGS) entry which is preliminary data.</text>
</comment>
<keyword evidence="1" id="KW-1133">Transmembrane helix</keyword>
<accession>A0A921HT85</accession>
<dbReference type="Proteomes" id="UP000747013">
    <property type="component" value="Unassembled WGS sequence"/>
</dbReference>
<keyword evidence="1" id="KW-0812">Transmembrane</keyword>
<reference evidence="2" key="2">
    <citation type="submission" date="2021-09" db="EMBL/GenBank/DDBJ databases">
        <authorList>
            <person name="Gilroy R."/>
        </authorList>
    </citation>
    <scope>NUCLEOTIDE SEQUENCE</scope>
    <source>
        <strain evidence="2">7886</strain>
    </source>
</reference>
<evidence type="ECO:0000313" key="3">
    <source>
        <dbReference type="Proteomes" id="UP000747013"/>
    </source>
</evidence>
<dbReference type="AlphaFoldDB" id="A0A921HT85"/>
<protein>
    <submittedName>
        <fullName evidence="2">Uncharacterized protein</fullName>
    </submittedName>
</protein>
<dbReference type="EMBL" id="DYWC01000100">
    <property type="protein sequence ID" value="HJF86666.1"/>
    <property type="molecule type" value="Genomic_DNA"/>
</dbReference>